<dbReference type="AlphaFoldDB" id="A0AAD7BRF8"/>
<protein>
    <submittedName>
        <fullName evidence="2">Uncharacterized protein</fullName>
    </submittedName>
</protein>
<evidence type="ECO:0000313" key="3">
    <source>
        <dbReference type="Proteomes" id="UP001221142"/>
    </source>
</evidence>
<dbReference type="EMBL" id="JARKIF010000010">
    <property type="protein sequence ID" value="KAJ7628423.1"/>
    <property type="molecule type" value="Genomic_DNA"/>
</dbReference>
<evidence type="ECO:0000256" key="1">
    <source>
        <dbReference type="SAM" id="MobiDB-lite"/>
    </source>
</evidence>
<name>A0AAD7BRF8_9AGAR</name>
<comment type="caution">
    <text evidence="2">The sequence shown here is derived from an EMBL/GenBank/DDBJ whole genome shotgun (WGS) entry which is preliminary data.</text>
</comment>
<gene>
    <name evidence="2" type="ORF">FB45DRAFT_918260</name>
</gene>
<feature type="compositionally biased region" description="Polar residues" evidence="1">
    <location>
        <begin position="78"/>
        <end position="89"/>
    </location>
</feature>
<feature type="region of interest" description="Disordered" evidence="1">
    <location>
        <begin position="27"/>
        <end position="150"/>
    </location>
</feature>
<feature type="compositionally biased region" description="Basic and acidic residues" evidence="1">
    <location>
        <begin position="49"/>
        <end position="59"/>
    </location>
</feature>
<feature type="compositionally biased region" description="Pro residues" evidence="1">
    <location>
        <begin position="113"/>
        <end position="122"/>
    </location>
</feature>
<evidence type="ECO:0000313" key="2">
    <source>
        <dbReference type="EMBL" id="KAJ7628423.1"/>
    </source>
</evidence>
<dbReference type="Proteomes" id="UP001221142">
    <property type="component" value="Unassembled WGS sequence"/>
</dbReference>
<accession>A0AAD7BRF8</accession>
<keyword evidence="3" id="KW-1185">Reference proteome</keyword>
<proteinExistence type="predicted"/>
<reference evidence="2" key="1">
    <citation type="submission" date="2023-03" db="EMBL/GenBank/DDBJ databases">
        <title>Massive genome expansion in bonnet fungi (Mycena s.s.) driven by repeated elements and novel gene families across ecological guilds.</title>
        <authorList>
            <consortium name="Lawrence Berkeley National Laboratory"/>
            <person name="Harder C.B."/>
            <person name="Miyauchi S."/>
            <person name="Viragh M."/>
            <person name="Kuo A."/>
            <person name="Thoen E."/>
            <person name="Andreopoulos B."/>
            <person name="Lu D."/>
            <person name="Skrede I."/>
            <person name="Drula E."/>
            <person name="Henrissat B."/>
            <person name="Morin E."/>
            <person name="Kohler A."/>
            <person name="Barry K."/>
            <person name="LaButti K."/>
            <person name="Morin E."/>
            <person name="Salamov A."/>
            <person name="Lipzen A."/>
            <person name="Mereny Z."/>
            <person name="Hegedus B."/>
            <person name="Baldrian P."/>
            <person name="Stursova M."/>
            <person name="Weitz H."/>
            <person name="Taylor A."/>
            <person name="Grigoriev I.V."/>
            <person name="Nagy L.G."/>
            <person name="Martin F."/>
            <person name="Kauserud H."/>
        </authorList>
    </citation>
    <scope>NUCLEOTIDE SEQUENCE</scope>
    <source>
        <strain evidence="2">9284</strain>
    </source>
</reference>
<organism evidence="2 3">
    <name type="scientific">Roridomyces roridus</name>
    <dbReference type="NCBI Taxonomy" id="1738132"/>
    <lineage>
        <taxon>Eukaryota</taxon>
        <taxon>Fungi</taxon>
        <taxon>Dikarya</taxon>
        <taxon>Basidiomycota</taxon>
        <taxon>Agaricomycotina</taxon>
        <taxon>Agaricomycetes</taxon>
        <taxon>Agaricomycetidae</taxon>
        <taxon>Agaricales</taxon>
        <taxon>Marasmiineae</taxon>
        <taxon>Mycenaceae</taxon>
        <taxon>Roridomyces</taxon>
    </lineage>
</organism>
<sequence length="232" mass="25546">MVEPTHEPPSYDGYGFESLVVSSNAASDLPAYTRRPTPPPPTAAAVPQEPREFSYEIKTRSGTPWAKTCIPCTMPPRTRSNPDSEQPDTAENRDTPRRTPRTRRAPRPADKTPTPPPAPPETAPRRRRGRQADPEPGPEDSAANHADHNPNRGACTLFCSLVRGLLRLLQLLPPNVTFLMTTTSRRAARYTESVTEIFSSLPVAAFLLESVNDQSFVRSHGKHFNGLFPAGN</sequence>